<sequence>MKVVIVEDEIAASENLTYLINSIDSNIEIVKVLDSVKASVAFFATKPQVDLVFMDIHLADGISFEIFDQITLNLPVVFTTAYDQYAMKAFKVNSIDYLLKPISEEDLSEAINQFKAQQKQEATLDESQIRGIMQLIQSKNKTYKSTYLVHHRDELVPLKTEDIAYFYIETGIVKAVTNTNKPYIIDKKLEDIENELDPEYFHRINRQFVVNKNAVVNIKFYFNGKLILNVNPSFKERIVVSKAKASEVKNWMNM</sequence>
<feature type="modified residue" description="4-aspartylphosphate" evidence="1">
    <location>
        <position position="55"/>
    </location>
</feature>
<dbReference type="InterPro" id="IPR001789">
    <property type="entry name" value="Sig_transdc_resp-reg_receiver"/>
</dbReference>
<dbReference type="OrthoDB" id="2168082at2"/>
<dbReference type="Gene3D" id="2.40.50.1020">
    <property type="entry name" value="LytTr DNA-binding domain"/>
    <property type="match status" value="1"/>
</dbReference>
<evidence type="ECO:0000313" key="4">
    <source>
        <dbReference type="EMBL" id="TNJ45192.1"/>
    </source>
</evidence>
<dbReference type="Pfam" id="PF04397">
    <property type="entry name" value="LytTR"/>
    <property type="match status" value="1"/>
</dbReference>
<evidence type="ECO:0000259" key="3">
    <source>
        <dbReference type="PROSITE" id="PS50930"/>
    </source>
</evidence>
<dbReference type="FunFam" id="3.40.50.2300:FF:000361">
    <property type="entry name" value="Two-component system response regulator"/>
    <property type="match status" value="1"/>
</dbReference>
<feature type="domain" description="HTH LytTR-type" evidence="3">
    <location>
        <begin position="156"/>
        <end position="254"/>
    </location>
</feature>
<dbReference type="PROSITE" id="PS50930">
    <property type="entry name" value="HTH_LYTTR"/>
    <property type="match status" value="1"/>
</dbReference>
<dbReference type="SMART" id="SM00448">
    <property type="entry name" value="REC"/>
    <property type="match status" value="1"/>
</dbReference>
<dbReference type="SMART" id="SM00850">
    <property type="entry name" value="LytTR"/>
    <property type="match status" value="1"/>
</dbReference>
<dbReference type="EMBL" id="VDCS01000005">
    <property type="protein sequence ID" value="TNJ45192.1"/>
    <property type="molecule type" value="Genomic_DNA"/>
</dbReference>
<evidence type="ECO:0000256" key="1">
    <source>
        <dbReference type="PROSITE-ProRule" id="PRU00169"/>
    </source>
</evidence>
<comment type="caution">
    <text evidence="4">The sequence shown here is derived from an EMBL/GenBank/DDBJ whole genome shotgun (WGS) entry which is preliminary data.</text>
</comment>
<dbReference type="GO" id="GO:0000156">
    <property type="term" value="F:phosphorelay response regulator activity"/>
    <property type="evidence" value="ECO:0007669"/>
    <property type="project" value="InterPro"/>
</dbReference>
<dbReference type="SUPFAM" id="SSF52172">
    <property type="entry name" value="CheY-like"/>
    <property type="match status" value="1"/>
</dbReference>
<dbReference type="PANTHER" id="PTHR37299:SF1">
    <property type="entry name" value="STAGE 0 SPORULATION PROTEIN A HOMOLOG"/>
    <property type="match status" value="1"/>
</dbReference>
<organism evidence="4 5">
    <name type="scientific">Allotamlana fucoidanivorans</name>
    <dbReference type="NCBI Taxonomy" id="2583814"/>
    <lineage>
        <taxon>Bacteria</taxon>
        <taxon>Pseudomonadati</taxon>
        <taxon>Bacteroidota</taxon>
        <taxon>Flavobacteriia</taxon>
        <taxon>Flavobacteriales</taxon>
        <taxon>Flavobacteriaceae</taxon>
        <taxon>Allotamlana</taxon>
    </lineage>
</organism>
<dbReference type="GO" id="GO:0003677">
    <property type="term" value="F:DNA binding"/>
    <property type="evidence" value="ECO:0007669"/>
    <property type="project" value="InterPro"/>
</dbReference>
<gene>
    <name evidence="4" type="ORF">FGF67_05645</name>
</gene>
<protein>
    <submittedName>
        <fullName evidence="4">Response regulator transcription factor</fullName>
    </submittedName>
</protein>
<proteinExistence type="predicted"/>
<dbReference type="Proteomes" id="UP000308713">
    <property type="component" value="Unassembled WGS sequence"/>
</dbReference>
<evidence type="ECO:0000259" key="2">
    <source>
        <dbReference type="PROSITE" id="PS50110"/>
    </source>
</evidence>
<dbReference type="InterPro" id="IPR007492">
    <property type="entry name" value="LytTR_DNA-bd_dom"/>
</dbReference>
<reference evidence="4 5" key="1">
    <citation type="submission" date="2019-05" db="EMBL/GenBank/DDBJ databases">
        <title>Tamlana fucoidanivorans sp. nov., isolated from the surface of algae collected from Fujian province in China.</title>
        <authorList>
            <person name="Li J."/>
        </authorList>
    </citation>
    <scope>NUCLEOTIDE SEQUENCE [LARGE SCALE GENOMIC DNA]</scope>
    <source>
        <strain evidence="4 5">CW2-9</strain>
    </source>
</reference>
<dbReference type="Gene3D" id="3.40.50.2300">
    <property type="match status" value="1"/>
</dbReference>
<evidence type="ECO:0000313" key="5">
    <source>
        <dbReference type="Proteomes" id="UP000308713"/>
    </source>
</evidence>
<dbReference type="InterPro" id="IPR011006">
    <property type="entry name" value="CheY-like_superfamily"/>
</dbReference>
<dbReference type="Pfam" id="PF00072">
    <property type="entry name" value="Response_reg"/>
    <property type="match status" value="1"/>
</dbReference>
<dbReference type="InterPro" id="IPR046947">
    <property type="entry name" value="LytR-like"/>
</dbReference>
<accession>A0A5C4SNY2</accession>
<dbReference type="AlphaFoldDB" id="A0A5C4SNY2"/>
<dbReference type="PROSITE" id="PS50110">
    <property type="entry name" value="RESPONSE_REGULATORY"/>
    <property type="match status" value="1"/>
</dbReference>
<dbReference type="RefSeq" id="WP_139695589.1">
    <property type="nucleotide sequence ID" value="NZ_CP074074.1"/>
</dbReference>
<name>A0A5C4SNY2_9FLAO</name>
<dbReference type="PANTHER" id="PTHR37299">
    <property type="entry name" value="TRANSCRIPTIONAL REGULATOR-RELATED"/>
    <property type="match status" value="1"/>
</dbReference>
<feature type="domain" description="Response regulatory" evidence="2">
    <location>
        <begin position="2"/>
        <end position="115"/>
    </location>
</feature>
<keyword evidence="1" id="KW-0597">Phosphoprotein</keyword>
<keyword evidence="5" id="KW-1185">Reference proteome</keyword>